<dbReference type="OrthoDB" id="674604at2759"/>
<dbReference type="InterPro" id="IPR045182">
    <property type="entry name" value="JINGUBANG-like"/>
</dbReference>
<dbReference type="SUPFAM" id="SSF50978">
    <property type="entry name" value="WD40 repeat-like"/>
    <property type="match status" value="1"/>
</dbReference>
<dbReference type="PROSITE" id="PS50294">
    <property type="entry name" value="WD_REPEATS_REGION"/>
    <property type="match status" value="2"/>
</dbReference>
<keyword evidence="2" id="KW-0677">Repeat</keyword>
<name>A0A2I0X2A0_9ASPA</name>
<feature type="repeat" description="WD" evidence="3">
    <location>
        <begin position="203"/>
        <end position="243"/>
    </location>
</feature>
<dbReference type="InterPro" id="IPR036322">
    <property type="entry name" value="WD40_repeat_dom_sf"/>
</dbReference>
<dbReference type="PRINTS" id="PR00320">
    <property type="entry name" value="GPROTEINBRPT"/>
</dbReference>
<dbReference type="Proteomes" id="UP000233837">
    <property type="component" value="Unassembled WGS sequence"/>
</dbReference>
<dbReference type="PROSITE" id="PS50082">
    <property type="entry name" value="WD_REPEATS_2"/>
    <property type="match status" value="3"/>
</dbReference>
<evidence type="ECO:0000313" key="5">
    <source>
        <dbReference type="EMBL" id="PKU82031.1"/>
    </source>
</evidence>
<organism evidence="5 6">
    <name type="scientific">Dendrobium catenatum</name>
    <dbReference type="NCBI Taxonomy" id="906689"/>
    <lineage>
        <taxon>Eukaryota</taxon>
        <taxon>Viridiplantae</taxon>
        <taxon>Streptophyta</taxon>
        <taxon>Embryophyta</taxon>
        <taxon>Tracheophyta</taxon>
        <taxon>Spermatophyta</taxon>
        <taxon>Magnoliopsida</taxon>
        <taxon>Liliopsida</taxon>
        <taxon>Asparagales</taxon>
        <taxon>Orchidaceae</taxon>
        <taxon>Epidendroideae</taxon>
        <taxon>Malaxideae</taxon>
        <taxon>Dendrobiinae</taxon>
        <taxon>Dendrobium</taxon>
    </lineage>
</organism>
<evidence type="ECO:0000256" key="3">
    <source>
        <dbReference type="PROSITE-ProRule" id="PRU00221"/>
    </source>
</evidence>
<evidence type="ECO:0000256" key="1">
    <source>
        <dbReference type="ARBA" id="ARBA00022574"/>
    </source>
</evidence>
<dbReference type="PANTHER" id="PTHR22844:SF336">
    <property type="entry name" value="PROTEIN JINGUBANG"/>
    <property type="match status" value="1"/>
</dbReference>
<feature type="repeat" description="WD" evidence="3">
    <location>
        <begin position="294"/>
        <end position="323"/>
    </location>
</feature>
<dbReference type="Pfam" id="PF00400">
    <property type="entry name" value="WD40"/>
    <property type="match status" value="6"/>
</dbReference>
<protein>
    <submittedName>
        <fullName evidence="5">Protein Mut11</fullName>
    </submittedName>
</protein>
<proteinExistence type="predicted"/>
<dbReference type="CDD" id="cd00200">
    <property type="entry name" value="WD40"/>
    <property type="match status" value="1"/>
</dbReference>
<dbReference type="Gene3D" id="2.130.10.10">
    <property type="entry name" value="YVTN repeat-like/Quinoprotein amine dehydrogenase"/>
    <property type="match status" value="2"/>
</dbReference>
<feature type="repeat" description="WD" evidence="3">
    <location>
        <begin position="161"/>
        <end position="202"/>
    </location>
</feature>
<evidence type="ECO:0000256" key="4">
    <source>
        <dbReference type="SAM" id="MobiDB-lite"/>
    </source>
</evidence>
<reference evidence="5 6" key="1">
    <citation type="journal article" date="2016" name="Sci. Rep.">
        <title>The Dendrobium catenatum Lindl. genome sequence provides insights into polysaccharide synthase, floral development and adaptive evolution.</title>
        <authorList>
            <person name="Zhang G.Q."/>
            <person name="Xu Q."/>
            <person name="Bian C."/>
            <person name="Tsai W.C."/>
            <person name="Yeh C.M."/>
            <person name="Liu K.W."/>
            <person name="Yoshida K."/>
            <person name="Zhang L.S."/>
            <person name="Chang S.B."/>
            <person name="Chen F."/>
            <person name="Shi Y."/>
            <person name="Su Y.Y."/>
            <person name="Zhang Y.Q."/>
            <person name="Chen L.J."/>
            <person name="Yin Y."/>
            <person name="Lin M."/>
            <person name="Huang H."/>
            <person name="Deng H."/>
            <person name="Wang Z.W."/>
            <person name="Zhu S.L."/>
            <person name="Zhao X."/>
            <person name="Deng C."/>
            <person name="Niu S.C."/>
            <person name="Huang J."/>
            <person name="Wang M."/>
            <person name="Liu G.H."/>
            <person name="Yang H.J."/>
            <person name="Xiao X.J."/>
            <person name="Hsiao Y.Y."/>
            <person name="Wu W.L."/>
            <person name="Chen Y.Y."/>
            <person name="Mitsuda N."/>
            <person name="Ohme-Takagi M."/>
            <person name="Luo Y.B."/>
            <person name="Van de Peer Y."/>
            <person name="Liu Z.J."/>
        </authorList>
    </citation>
    <scope>NUCLEOTIDE SEQUENCE [LARGE SCALE GENOMIC DNA]</scope>
    <source>
        <tissue evidence="5">The whole plant</tissue>
    </source>
</reference>
<dbReference type="AlphaFoldDB" id="A0A2I0X2A0"/>
<evidence type="ECO:0000313" key="6">
    <source>
        <dbReference type="Proteomes" id="UP000233837"/>
    </source>
</evidence>
<reference evidence="5 6" key="2">
    <citation type="journal article" date="2017" name="Nature">
        <title>The Apostasia genome and the evolution of orchids.</title>
        <authorList>
            <person name="Zhang G.Q."/>
            <person name="Liu K.W."/>
            <person name="Li Z."/>
            <person name="Lohaus R."/>
            <person name="Hsiao Y.Y."/>
            <person name="Niu S.C."/>
            <person name="Wang J.Y."/>
            <person name="Lin Y.C."/>
            <person name="Xu Q."/>
            <person name="Chen L.J."/>
            <person name="Yoshida K."/>
            <person name="Fujiwara S."/>
            <person name="Wang Z.W."/>
            <person name="Zhang Y.Q."/>
            <person name="Mitsuda N."/>
            <person name="Wang M."/>
            <person name="Liu G.H."/>
            <person name="Pecoraro L."/>
            <person name="Huang H.X."/>
            <person name="Xiao X.J."/>
            <person name="Lin M."/>
            <person name="Wu X.Y."/>
            <person name="Wu W.L."/>
            <person name="Chen Y.Y."/>
            <person name="Chang S.B."/>
            <person name="Sakamoto S."/>
            <person name="Ohme-Takagi M."/>
            <person name="Yagi M."/>
            <person name="Zeng S.J."/>
            <person name="Shen C.Y."/>
            <person name="Yeh C.M."/>
            <person name="Luo Y.B."/>
            <person name="Tsai W.C."/>
            <person name="Van de Peer Y."/>
            <person name="Liu Z.J."/>
        </authorList>
    </citation>
    <scope>NUCLEOTIDE SEQUENCE [LARGE SCALE GENOMIC DNA]</scope>
    <source>
        <tissue evidence="5">The whole plant</tissue>
    </source>
</reference>
<dbReference type="InterPro" id="IPR015943">
    <property type="entry name" value="WD40/YVTN_repeat-like_dom_sf"/>
</dbReference>
<evidence type="ECO:0000256" key="2">
    <source>
        <dbReference type="ARBA" id="ARBA00022737"/>
    </source>
</evidence>
<keyword evidence="1 3" id="KW-0853">WD repeat</keyword>
<dbReference type="SMART" id="SM00320">
    <property type="entry name" value="WD40"/>
    <property type="match status" value="7"/>
</dbReference>
<dbReference type="InterPro" id="IPR001680">
    <property type="entry name" value="WD40_rpt"/>
</dbReference>
<dbReference type="PANTHER" id="PTHR22844">
    <property type="entry name" value="F-BOX AND WD40 DOMAIN PROTEIN"/>
    <property type="match status" value="1"/>
</dbReference>
<dbReference type="InterPro" id="IPR020472">
    <property type="entry name" value="WD40_PAC1"/>
</dbReference>
<accession>A0A2I0X2A0</accession>
<dbReference type="FunFam" id="2.130.10.10:FF:000775">
    <property type="entry name" value="BnaA09g28200D protein"/>
    <property type="match status" value="1"/>
</dbReference>
<gene>
    <name evidence="5" type="primary">Mut11</name>
    <name evidence="5" type="ORF">MA16_Dca004048</name>
</gene>
<keyword evidence="6" id="KW-1185">Reference proteome</keyword>
<dbReference type="EMBL" id="KZ502211">
    <property type="protein sequence ID" value="PKU82031.1"/>
    <property type="molecule type" value="Genomic_DNA"/>
</dbReference>
<feature type="region of interest" description="Disordered" evidence="4">
    <location>
        <begin position="1"/>
        <end position="27"/>
    </location>
</feature>
<dbReference type="STRING" id="906689.A0A2I0X2A0"/>
<sequence>MYSDASIKSSLEEESSSNRHSNVSLPMSPYRTSPWTSHTNPFIIPPDQTDLFPSGTGLIASLIREEGHIYSLATFNGLLYTGSDSKNIRVWKNMKEFTGFKSSSGLVKAIVISPKGQIFTGHQDGKIRTWKISLQNPQIHARLGTLPRLKDYIKSTLSRRKIRHSDAVSCLALDDINGFLYSGSWDRSLKLWRVSDSRCLDSVNAHDDAVNSVIIGFDGFVFSGSADGTVKVWRVEPSGKSQTGRRVVEVAVLVRQESAVTALGVSMGAGVLYCGSSDGRVSFWGRNLVRLGILNGHKFSVLCLALAGDLVFTGSADKAICVWGREENGTRHVWLSVLTGHEGPVKCLAVEEDVNVEEAVGGRRWVVYSGSLDKSIKVWKVTDFVGWEGGRRSGFLSCSSNDDPIFDAF</sequence>